<dbReference type="Pfam" id="PF04403">
    <property type="entry name" value="PqiA"/>
    <property type="match status" value="1"/>
</dbReference>
<protein>
    <submittedName>
        <fullName evidence="2">Paraquat-inducible protein A</fullName>
    </submittedName>
</protein>
<keyword evidence="1" id="KW-0472">Membrane</keyword>
<dbReference type="STRING" id="1799789.AX660_14275"/>
<dbReference type="AlphaFoldDB" id="A0A136A265"/>
<dbReference type="RefSeq" id="WP_068376527.1">
    <property type="nucleotide sequence ID" value="NZ_LSNE01000005.1"/>
</dbReference>
<dbReference type="EMBL" id="LSNE01000005">
    <property type="protein sequence ID" value="KXI29304.1"/>
    <property type="molecule type" value="Genomic_DNA"/>
</dbReference>
<gene>
    <name evidence="2" type="ORF">AX660_14275</name>
</gene>
<comment type="caution">
    <text evidence="2">The sequence shown here is derived from an EMBL/GenBank/DDBJ whole genome shotgun (WGS) entry which is preliminary data.</text>
</comment>
<dbReference type="Proteomes" id="UP000070299">
    <property type="component" value="Unassembled WGS sequence"/>
</dbReference>
<evidence type="ECO:0000313" key="2">
    <source>
        <dbReference type="EMBL" id="KXI29304.1"/>
    </source>
</evidence>
<proteinExistence type="predicted"/>
<sequence>MYKKHLGFAFNIIALGLFFPGILLTMFSLKMDMAASISGSSLTSTLVNKELSIMATVQELWNDQRLLVAALIFLFSVCIPLLKSVLVTFSYFTKNQKTESRLLRFVASIGKWSMADVFVVAIFLAILSTNHADTASNQQFSIFGFKIALDMSTQTFSAAGEGFYYFTAYCLLALIGSQFSLSYLRSKEIKSR</sequence>
<dbReference type="InterPro" id="IPR007498">
    <property type="entry name" value="PqiA-like"/>
</dbReference>
<keyword evidence="1" id="KW-0812">Transmembrane</keyword>
<keyword evidence="3" id="KW-1185">Reference proteome</keyword>
<keyword evidence="1" id="KW-1133">Transmembrane helix</keyword>
<feature type="transmembrane region" description="Helical" evidence="1">
    <location>
        <begin position="66"/>
        <end position="93"/>
    </location>
</feature>
<feature type="transmembrane region" description="Helical" evidence="1">
    <location>
        <begin position="105"/>
        <end position="127"/>
    </location>
</feature>
<dbReference type="OrthoDB" id="9800207at2"/>
<name>A0A136A265_9ALTE</name>
<organism evidence="2 3">
    <name type="scientific">Paraglaciecola hydrolytica</name>
    <dbReference type="NCBI Taxonomy" id="1799789"/>
    <lineage>
        <taxon>Bacteria</taxon>
        <taxon>Pseudomonadati</taxon>
        <taxon>Pseudomonadota</taxon>
        <taxon>Gammaproteobacteria</taxon>
        <taxon>Alteromonadales</taxon>
        <taxon>Alteromonadaceae</taxon>
        <taxon>Paraglaciecola</taxon>
    </lineage>
</organism>
<evidence type="ECO:0000313" key="3">
    <source>
        <dbReference type="Proteomes" id="UP000070299"/>
    </source>
</evidence>
<feature type="transmembrane region" description="Helical" evidence="1">
    <location>
        <begin position="163"/>
        <end position="184"/>
    </location>
</feature>
<reference evidence="3" key="1">
    <citation type="submission" date="2016-02" db="EMBL/GenBank/DDBJ databases">
        <authorList>
            <person name="Schultz-Johansen M."/>
            <person name="Glaring M.A."/>
            <person name="Bech P.K."/>
            <person name="Stougaard P."/>
        </authorList>
    </citation>
    <scope>NUCLEOTIDE SEQUENCE [LARGE SCALE GENOMIC DNA]</scope>
    <source>
        <strain evidence="3">S66</strain>
    </source>
</reference>
<feature type="transmembrane region" description="Helical" evidence="1">
    <location>
        <begin position="7"/>
        <end position="29"/>
    </location>
</feature>
<evidence type="ECO:0000256" key="1">
    <source>
        <dbReference type="SAM" id="Phobius"/>
    </source>
</evidence>
<accession>A0A136A265</accession>